<sequence>MLTTELAQTMTDNPQGAQQNVSGEDSRPLERESQAMRSVVRSMVANMEHVINDLQGIMGDIQSLVVQIDTVTDQIDKQCGAHLDGSDNPSRSQYCVRRPHFVHGTQLCTGSVHNAIYSQVDSEKSSASENMPATNNCSRHSVVRVKAFRRDSPAEEPNSQDYEQPICQSGVSISLDQKKDARLPCSSRSFSHFSKESSHIVSPSGGIAIVYPTIKSNPVASSDTEPTNEGCDVKKISVGGLHLQNSSPLKRRSLLNKPLQIFSKLLFHDNESTENKQTAAKQRHGVTSVYNMSFQPVTPTEQRSPIISPGHKSPHLQTSMYDILKSSTSSRAALQDGKPHRISCPTPEKSYISSSPSHKYCTIGGSLSKSLQTHYESSVQNQNVLASPLLKRSSARAVYSKVLGSPASSRRSPGTFRRLGRENYYFSIESDLDSEALIENIDNRSLTPDIDWSYLNLFGSEQFTGNQTRIFHTPESDHGYEIPVVPTKVTQQFQLLQTSPDVVGRLPVIKIQPVSTAEPYLLSDSNISLQLHNVVDEVYTHPVMAHIFCSEVSSFKTSGYCGWYESVMDSVLENVAGFESFEEACEDFENSETLNETYISFEDQFEEDDWDMGMESEDQFGFGLHPFDFQTLYGFGGLFARLQVIDDNSNLFSGRNNLASVSRSPLYTKNNDRGNRLLVRDLDKGNEASIENVRQQRSSTTFTDTDIFEDLSFADNAGKSFTDDDCCAIKPSVTDQHQNFILWQKALVPRDLRLLSDGTKSMSVTECETEMSSSDDTSCQAVGTGSPMSFSSPEGILTSPDTDRFVTSSEGDDLFTSQEDAYFHFSETQDNANVSAARATMLQLRREFFESLYNVCERREKEMSQDSESKLAAEERDRYDPSFPRIDNSRDNVSETGSYQEDVTSYNKSINTWTAYAMVHLQADDISDSTSDIFNENNINCSMTSSYLDADNIGSAPENQGLIC</sequence>
<keyword evidence="3" id="KW-1185">Reference proteome</keyword>
<accession>A0A8S3YZC0</accession>
<comment type="caution">
    <text evidence="2">The sequence shown here is derived from an EMBL/GenBank/DDBJ whole genome shotgun (WGS) entry which is preliminary data.</text>
</comment>
<feature type="region of interest" description="Disordered" evidence="1">
    <location>
        <begin position="860"/>
        <end position="899"/>
    </location>
</feature>
<protein>
    <submittedName>
        <fullName evidence="2">Uncharacterized protein</fullName>
    </submittedName>
</protein>
<feature type="compositionally biased region" description="Polar residues" evidence="1">
    <location>
        <begin position="771"/>
        <end position="792"/>
    </location>
</feature>
<dbReference type="Proteomes" id="UP000678393">
    <property type="component" value="Unassembled WGS sequence"/>
</dbReference>
<proteinExistence type="predicted"/>
<evidence type="ECO:0000256" key="1">
    <source>
        <dbReference type="SAM" id="MobiDB-lite"/>
    </source>
</evidence>
<organism evidence="2 3">
    <name type="scientific">Candidula unifasciata</name>
    <dbReference type="NCBI Taxonomy" id="100452"/>
    <lineage>
        <taxon>Eukaryota</taxon>
        <taxon>Metazoa</taxon>
        <taxon>Spiralia</taxon>
        <taxon>Lophotrochozoa</taxon>
        <taxon>Mollusca</taxon>
        <taxon>Gastropoda</taxon>
        <taxon>Heterobranchia</taxon>
        <taxon>Euthyneura</taxon>
        <taxon>Panpulmonata</taxon>
        <taxon>Eupulmonata</taxon>
        <taxon>Stylommatophora</taxon>
        <taxon>Helicina</taxon>
        <taxon>Helicoidea</taxon>
        <taxon>Geomitridae</taxon>
        <taxon>Candidula</taxon>
    </lineage>
</organism>
<feature type="region of interest" description="Disordered" evidence="1">
    <location>
        <begin position="771"/>
        <end position="799"/>
    </location>
</feature>
<evidence type="ECO:0000313" key="2">
    <source>
        <dbReference type="EMBL" id="CAG5122537.1"/>
    </source>
</evidence>
<reference evidence="2" key="1">
    <citation type="submission" date="2021-04" db="EMBL/GenBank/DDBJ databases">
        <authorList>
            <consortium name="Molecular Ecology Group"/>
        </authorList>
    </citation>
    <scope>NUCLEOTIDE SEQUENCE</scope>
</reference>
<evidence type="ECO:0000313" key="3">
    <source>
        <dbReference type="Proteomes" id="UP000678393"/>
    </source>
</evidence>
<dbReference type="OrthoDB" id="6067610at2759"/>
<dbReference type="EMBL" id="CAJHNH020001314">
    <property type="protein sequence ID" value="CAG5122537.1"/>
    <property type="molecule type" value="Genomic_DNA"/>
</dbReference>
<feature type="region of interest" description="Disordered" evidence="1">
    <location>
        <begin position="1"/>
        <end position="32"/>
    </location>
</feature>
<feature type="compositionally biased region" description="Polar residues" evidence="1">
    <location>
        <begin position="1"/>
        <end position="23"/>
    </location>
</feature>
<name>A0A8S3YZC0_9EUPU</name>
<dbReference type="AlphaFoldDB" id="A0A8S3YZC0"/>
<gene>
    <name evidence="2" type="ORF">CUNI_LOCUS8095</name>
</gene>
<feature type="compositionally biased region" description="Basic and acidic residues" evidence="1">
    <location>
        <begin position="860"/>
        <end position="880"/>
    </location>
</feature>